<evidence type="ECO:0000256" key="1">
    <source>
        <dbReference type="ARBA" id="ARBA00004514"/>
    </source>
</evidence>
<evidence type="ECO:0000256" key="10">
    <source>
        <dbReference type="SAM" id="MobiDB-lite"/>
    </source>
</evidence>
<reference evidence="11 12" key="1">
    <citation type="journal article" date="2020" name="G3 (Bethesda)">
        <title>Genetic Underpinnings of Host Manipulation by Ophiocordyceps as Revealed by Comparative Transcriptomics.</title>
        <authorList>
            <person name="Will I."/>
            <person name="Das B."/>
            <person name="Trinh T."/>
            <person name="Brachmann A."/>
            <person name="Ohm R.A."/>
            <person name="de Bekker C."/>
        </authorList>
    </citation>
    <scope>NUCLEOTIDE SEQUENCE [LARGE SCALE GENOMIC DNA]</scope>
    <source>
        <strain evidence="11 12">EC05</strain>
    </source>
</reference>
<comment type="caution">
    <text evidence="11">The sequence shown here is derived from an EMBL/GenBank/DDBJ whole genome shotgun (WGS) entry which is preliminary data.</text>
</comment>
<comment type="similarity">
    <text evidence="2 9">Belongs to the eIF-2B alpha/beta/delta subunits family.</text>
</comment>
<dbReference type="Pfam" id="PF01008">
    <property type="entry name" value="IF-2B"/>
    <property type="match status" value="1"/>
</dbReference>
<evidence type="ECO:0000313" key="12">
    <source>
        <dbReference type="Proteomes" id="UP000562929"/>
    </source>
</evidence>
<dbReference type="PANTHER" id="PTHR45860:SF1">
    <property type="entry name" value="TRANSLATION INITIATION FACTOR EIF-2B SUBUNIT ALPHA"/>
    <property type="match status" value="1"/>
</dbReference>
<keyword evidence="5" id="KW-0648">Protein biosynthesis</keyword>
<dbReference type="Proteomes" id="UP000562929">
    <property type="component" value="Unassembled WGS sequence"/>
</dbReference>
<evidence type="ECO:0000256" key="9">
    <source>
        <dbReference type="RuleBase" id="RU003814"/>
    </source>
</evidence>
<evidence type="ECO:0000256" key="6">
    <source>
        <dbReference type="ARBA" id="ARBA00044208"/>
    </source>
</evidence>
<organism evidence="11 12">
    <name type="scientific">Ophiocordyceps camponoti-floridani</name>
    <dbReference type="NCBI Taxonomy" id="2030778"/>
    <lineage>
        <taxon>Eukaryota</taxon>
        <taxon>Fungi</taxon>
        <taxon>Dikarya</taxon>
        <taxon>Ascomycota</taxon>
        <taxon>Pezizomycotina</taxon>
        <taxon>Sordariomycetes</taxon>
        <taxon>Hypocreomycetidae</taxon>
        <taxon>Hypocreales</taxon>
        <taxon>Ophiocordycipitaceae</taxon>
        <taxon>Ophiocordyceps</taxon>
    </lineage>
</organism>
<comment type="subunit">
    <text evidence="8">Component of the translation initiation factor 2B (eIF2B) complex which is a heterodecamer of two sets of five different subunits: alpha, beta, gamma, delta and epsilon. Subunits alpha, beta and delta comprise a regulatory subcomplex and subunits epsilon and gamma comprise a catalytic subcomplex. Within the complex, the hexameric regulatory complex resides at the center, with the two heterodimeric catalytic subcomplexes bound on opposite sides.</text>
</comment>
<keyword evidence="12" id="KW-1185">Reference proteome</keyword>
<evidence type="ECO:0000313" key="11">
    <source>
        <dbReference type="EMBL" id="KAF4583221.1"/>
    </source>
</evidence>
<evidence type="ECO:0000256" key="8">
    <source>
        <dbReference type="ARBA" id="ARBA00046432"/>
    </source>
</evidence>
<dbReference type="AlphaFoldDB" id="A0A8H4Q357"/>
<evidence type="ECO:0000256" key="2">
    <source>
        <dbReference type="ARBA" id="ARBA00007251"/>
    </source>
</evidence>
<evidence type="ECO:0000256" key="7">
    <source>
        <dbReference type="ARBA" id="ARBA00044236"/>
    </source>
</evidence>
<dbReference type="InterPro" id="IPR037171">
    <property type="entry name" value="NagB/RpiA_transferase-like"/>
</dbReference>
<evidence type="ECO:0000256" key="3">
    <source>
        <dbReference type="ARBA" id="ARBA00022490"/>
    </source>
</evidence>
<dbReference type="InterPro" id="IPR051501">
    <property type="entry name" value="eIF2B_alpha/beta/delta"/>
</dbReference>
<dbReference type="EMBL" id="JAACLJ010000007">
    <property type="protein sequence ID" value="KAF4583221.1"/>
    <property type="molecule type" value="Genomic_DNA"/>
</dbReference>
<comment type="subcellular location">
    <subcellularLocation>
        <location evidence="1">Cytoplasm</location>
        <location evidence="1">Cytosol</location>
    </subcellularLocation>
</comment>
<dbReference type="PANTHER" id="PTHR45860">
    <property type="entry name" value="TRANSLATION INITIATION FACTOR EIF-2B SUBUNIT ALPHA"/>
    <property type="match status" value="1"/>
</dbReference>
<accession>A0A8H4Q357</accession>
<feature type="region of interest" description="Disordered" evidence="10">
    <location>
        <begin position="1"/>
        <end position="25"/>
    </location>
</feature>
<protein>
    <recommendedName>
        <fullName evidence="6">Translation initiation factor eIF2B subunit alpha</fullName>
    </recommendedName>
    <alternativeName>
        <fullName evidence="7">eIF2B GDP-GTP exchange factor subunit alpha</fullName>
    </alternativeName>
</protein>
<proteinExistence type="inferred from homology"/>
<dbReference type="Gene3D" id="3.40.50.10470">
    <property type="entry name" value="Translation initiation factor eif-2b, domain 2"/>
    <property type="match status" value="1"/>
</dbReference>
<keyword evidence="4 11" id="KW-0396">Initiation factor</keyword>
<dbReference type="GO" id="GO:0005829">
    <property type="term" value="C:cytosol"/>
    <property type="evidence" value="ECO:0007669"/>
    <property type="project" value="UniProtKB-SubCell"/>
</dbReference>
<name>A0A8H4Q357_9HYPO</name>
<dbReference type="InterPro" id="IPR000649">
    <property type="entry name" value="IF-2B-related"/>
</dbReference>
<dbReference type="InterPro" id="IPR042529">
    <property type="entry name" value="IF_2B-like_C"/>
</dbReference>
<dbReference type="GO" id="GO:0005851">
    <property type="term" value="C:eukaryotic translation initiation factor 2B complex"/>
    <property type="evidence" value="ECO:0007669"/>
    <property type="project" value="TreeGrafter"/>
</dbReference>
<dbReference type="Gene3D" id="1.20.120.1070">
    <property type="entry name" value="Translation initiation factor eIF-2B, N-terminal domain"/>
    <property type="match status" value="1"/>
</dbReference>
<dbReference type="OrthoDB" id="10249309at2759"/>
<dbReference type="SUPFAM" id="SSF100950">
    <property type="entry name" value="NagB/RpiA/CoA transferase-like"/>
    <property type="match status" value="1"/>
</dbReference>
<dbReference type="GO" id="GO:0005085">
    <property type="term" value="F:guanyl-nucleotide exchange factor activity"/>
    <property type="evidence" value="ECO:0007669"/>
    <property type="project" value="TreeGrafter"/>
</dbReference>
<dbReference type="GO" id="GO:0003743">
    <property type="term" value="F:translation initiation factor activity"/>
    <property type="evidence" value="ECO:0007669"/>
    <property type="project" value="UniProtKB-KW"/>
</dbReference>
<evidence type="ECO:0000256" key="5">
    <source>
        <dbReference type="ARBA" id="ARBA00022917"/>
    </source>
</evidence>
<keyword evidence="3" id="KW-0963">Cytoplasm</keyword>
<evidence type="ECO:0000256" key="4">
    <source>
        <dbReference type="ARBA" id="ARBA00022540"/>
    </source>
</evidence>
<dbReference type="InterPro" id="IPR042528">
    <property type="entry name" value="elF-2B_alpha_N"/>
</dbReference>
<sequence>MTYPSCDQAEAARSTEMPIHRPSSPSANFDIVSTYRKLLDSDPDLTKPVAAIESLIVLLNAVPSKTVYETLDTVKFHSDRLKASVANPVPLTAGTDLFLQYLVSTLKQQDGSFDAVRQHLLRNGRLFAARAVAARSGVAESGWRFVREGKCVLTHGASRAVAGLLERASRSLGGNFRVIYVHSETRVRESDIVVAGLRKLSIPVAEIPESAVAHVMGLLRAVSMVFVGAEAVTQNGGIISRIGTYQIAQLASKAHIPFYVAAETHKFSRKFPLDQRDIGFHQAMLDFTTEGPSQRTEDAVDYTPPELITNLVTENGVHLPSYVFEQLLDIYGSLNW</sequence>
<gene>
    <name evidence="11" type="ORF">GQ602_006365</name>
</gene>